<reference evidence="1 2" key="1">
    <citation type="journal article" date="2010" name="BMC Genomics">
        <title>Genome sequence of the pattern forming Paenibacillus vortex bacterium reveals potential for thriving in complex environments.</title>
        <authorList>
            <person name="Sirota-Madi A."/>
            <person name="Olender T."/>
            <person name="Helman Y."/>
            <person name="Ingham C."/>
            <person name="Brainis I."/>
            <person name="Roth D."/>
            <person name="Hagi E."/>
            <person name="Brodsky L."/>
            <person name="Leshkowitz D."/>
            <person name="Galatenko V."/>
            <person name="Nikolaev V."/>
            <person name="Mugasimangalam R.C."/>
            <person name="Bransburg-Zabary S."/>
            <person name="Gutnick D.L."/>
            <person name="Lancet D."/>
            <person name="Ben-Jacob E."/>
        </authorList>
    </citation>
    <scope>NUCLEOTIDE SEQUENCE [LARGE SCALE GENOMIC DNA]</scope>
    <source>
        <strain evidence="1 2">V453</strain>
    </source>
</reference>
<keyword evidence="2" id="KW-1185">Reference proteome</keyword>
<protein>
    <submittedName>
        <fullName evidence="1">Uncharacterized protein</fullName>
    </submittedName>
</protein>
<gene>
    <name evidence="1" type="ORF">PVOR_01975</name>
</gene>
<name>A0A2R9T2X7_9BACL</name>
<dbReference type="KEGG" id="pvo:PVOR_01975"/>
<dbReference type="AlphaFoldDB" id="A0A2R9T2X7"/>
<dbReference type="RefSeq" id="WP_006207354.1">
    <property type="nucleotide sequence ID" value="NZ_ADHJ01000001.1"/>
</dbReference>
<organism evidence="1 2">
    <name type="scientific">Paenibacillus vortex V453</name>
    <dbReference type="NCBI Taxonomy" id="715225"/>
    <lineage>
        <taxon>Bacteria</taxon>
        <taxon>Bacillati</taxon>
        <taxon>Bacillota</taxon>
        <taxon>Bacilli</taxon>
        <taxon>Bacillales</taxon>
        <taxon>Paenibacillaceae</taxon>
        <taxon>Paenibacillus</taxon>
    </lineage>
</organism>
<accession>A0A2R9T2X7</accession>
<comment type="caution">
    <text evidence="1">The sequence shown here is derived from an EMBL/GenBank/DDBJ whole genome shotgun (WGS) entry which is preliminary data.</text>
</comment>
<proteinExistence type="predicted"/>
<sequence length="151" mass="16893">MNIAFERTARRGFYSVTLNGKRSYVPFRLFYAVFPRMNRQVTRGTVEATDRQLEALGIVAEIMEKDRHQIRYTVELGYDIYGRPCATNYIVNAFHLGQTIAIVPAAFRRITGAHERATDGCMDVTGAQLGELGFIRKEVVSNAASNAILSA</sequence>
<evidence type="ECO:0000313" key="2">
    <source>
        <dbReference type="Proteomes" id="UP000003094"/>
    </source>
</evidence>
<dbReference type="EMBL" id="ADHJ01000001">
    <property type="protein sequence ID" value="EFU43934.1"/>
    <property type="molecule type" value="Genomic_DNA"/>
</dbReference>
<evidence type="ECO:0000313" key="1">
    <source>
        <dbReference type="EMBL" id="EFU43934.1"/>
    </source>
</evidence>
<dbReference type="Proteomes" id="UP000003094">
    <property type="component" value="Unassembled WGS sequence"/>
</dbReference>